<evidence type="ECO:0000256" key="1">
    <source>
        <dbReference type="ARBA" id="ARBA00004871"/>
    </source>
</evidence>
<dbReference type="Gene3D" id="3.40.50.720">
    <property type="entry name" value="NAD(P)-binding Rossmann-like Domain"/>
    <property type="match status" value="1"/>
</dbReference>
<feature type="active site" description="Proton acceptor" evidence="8">
    <location>
        <position position="69"/>
    </location>
</feature>
<keyword evidence="6 8" id="KW-0057">Aromatic amino acid biosynthesis</keyword>
<evidence type="ECO:0000256" key="3">
    <source>
        <dbReference type="ARBA" id="ARBA00022605"/>
    </source>
</evidence>
<comment type="caution">
    <text evidence="8">Lacks conserved residue(s) required for the propagation of feature annotation.</text>
</comment>
<keyword evidence="12" id="KW-1185">Reference proteome</keyword>
<dbReference type="Pfam" id="PF08501">
    <property type="entry name" value="Shikimate_dh_N"/>
    <property type="match status" value="1"/>
</dbReference>
<dbReference type="InterPro" id="IPR011342">
    <property type="entry name" value="Shikimate_DH"/>
</dbReference>
<feature type="binding site" evidence="8">
    <location>
        <position position="65"/>
    </location>
    <ligand>
        <name>shikimate</name>
        <dbReference type="ChEBI" id="CHEBI:36208"/>
    </ligand>
</feature>
<evidence type="ECO:0000259" key="10">
    <source>
        <dbReference type="Pfam" id="PF08501"/>
    </source>
</evidence>
<feature type="binding site" evidence="8">
    <location>
        <position position="224"/>
    </location>
    <ligand>
        <name>NADP(+)</name>
        <dbReference type="ChEBI" id="CHEBI:58349"/>
    </ligand>
</feature>
<dbReference type="Proteomes" id="UP000050326">
    <property type="component" value="Unassembled WGS sequence"/>
</dbReference>
<dbReference type="InterPro" id="IPR013708">
    <property type="entry name" value="Shikimate_DH-bd_N"/>
</dbReference>
<dbReference type="AlphaFoldDB" id="A0A0P8X2A0"/>
<comment type="subunit">
    <text evidence="8">Homodimer.</text>
</comment>
<dbReference type="SUPFAM" id="SSF53223">
    <property type="entry name" value="Aminoacid dehydrogenase-like, N-terminal domain"/>
    <property type="match status" value="1"/>
</dbReference>
<evidence type="ECO:0000256" key="5">
    <source>
        <dbReference type="ARBA" id="ARBA00023002"/>
    </source>
</evidence>
<comment type="catalytic activity">
    <reaction evidence="7 8">
        <text>shikimate + NADP(+) = 3-dehydroshikimate + NADPH + H(+)</text>
        <dbReference type="Rhea" id="RHEA:17737"/>
        <dbReference type="ChEBI" id="CHEBI:15378"/>
        <dbReference type="ChEBI" id="CHEBI:16630"/>
        <dbReference type="ChEBI" id="CHEBI:36208"/>
        <dbReference type="ChEBI" id="CHEBI:57783"/>
        <dbReference type="ChEBI" id="CHEBI:58349"/>
        <dbReference type="EC" id="1.1.1.25"/>
    </reaction>
</comment>
<dbReference type="InterPro" id="IPR006151">
    <property type="entry name" value="Shikm_DH/Glu-tRNA_Rdtase"/>
</dbReference>
<proteinExistence type="inferred from homology"/>
<sequence>MNDKTSIFGLLGYPLGHSLSPKIHNGIYSLYDINAMYKLFPVQEDMLNDAVKAIKVLNISGSNVTIPYKQKIMQYLDFISDEALSIGAVNTVKNENGILKGYNTDYSGFKKSLDYNRVDINEKDVFVLGAGGAARSIVQCLLNNKAQIHIFGRTADRASVFIGSLKDTPSEILPCGFDELNEKIKFMNPHMIVNCTPLGMKGFEGSIPITSKDIKGNVNVLYDLIYNPIMTDFLKMGEESGCKIIGGMDMLLLQALDAIEIWTGKSFDFYSIKEFAEQEGIITNL</sequence>
<organism evidence="11 12">
    <name type="scientific">Oxobacter pfennigii</name>
    <dbReference type="NCBI Taxonomy" id="36849"/>
    <lineage>
        <taxon>Bacteria</taxon>
        <taxon>Bacillati</taxon>
        <taxon>Bacillota</taxon>
        <taxon>Clostridia</taxon>
        <taxon>Eubacteriales</taxon>
        <taxon>Clostridiaceae</taxon>
        <taxon>Oxobacter</taxon>
    </lineage>
</organism>
<dbReference type="InterPro" id="IPR046346">
    <property type="entry name" value="Aminoacid_DH-like_N_sf"/>
</dbReference>
<keyword evidence="4 8" id="KW-0521">NADP</keyword>
<comment type="similarity">
    <text evidence="8">Belongs to the shikimate dehydrogenase family.</text>
</comment>
<evidence type="ECO:0000256" key="6">
    <source>
        <dbReference type="ARBA" id="ARBA00023141"/>
    </source>
</evidence>
<dbReference type="HAMAP" id="MF_00222">
    <property type="entry name" value="Shikimate_DH_AroE"/>
    <property type="match status" value="1"/>
</dbReference>
<evidence type="ECO:0000256" key="2">
    <source>
        <dbReference type="ARBA" id="ARBA00012962"/>
    </source>
</evidence>
<keyword evidence="3 8" id="KW-0028">Amino-acid biosynthesis</keyword>
<feature type="binding site" evidence="8">
    <location>
        <position position="105"/>
    </location>
    <ligand>
        <name>shikimate</name>
        <dbReference type="ChEBI" id="CHEBI:36208"/>
    </ligand>
</feature>
<feature type="domain" description="Quinate/shikimate 5-dehydrogenase/glutamyl-tRNA reductase" evidence="9">
    <location>
        <begin position="119"/>
        <end position="185"/>
    </location>
</feature>
<dbReference type="GO" id="GO:0009073">
    <property type="term" value="P:aromatic amino acid family biosynthetic process"/>
    <property type="evidence" value="ECO:0007669"/>
    <property type="project" value="UniProtKB-KW"/>
</dbReference>
<dbReference type="GO" id="GO:0009423">
    <property type="term" value="P:chorismate biosynthetic process"/>
    <property type="evidence" value="ECO:0007669"/>
    <property type="project" value="UniProtKB-UniRule"/>
</dbReference>
<feature type="domain" description="Shikimate dehydrogenase substrate binding N-terminal" evidence="10">
    <location>
        <begin position="10"/>
        <end position="92"/>
    </location>
</feature>
<evidence type="ECO:0000256" key="4">
    <source>
        <dbReference type="ARBA" id="ARBA00022857"/>
    </source>
</evidence>
<feature type="binding site" evidence="8">
    <location>
        <position position="226"/>
    </location>
    <ligand>
        <name>shikimate</name>
        <dbReference type="ChEBI" id="CHEBI:36208"/>
    </ligand>
</feature>
<dbReference type="InterPro" id="IPR022893">
    <property type="entry name" value="Shikimate_DH_fam"/>
</dbReference>
<dbReference type="Pfam" id="PF01488">
    <property type="entry name" value="Shikimate_DH"/>
    <property type="match status" value="1"/>
</dbReference>
<feature type="binding site" evidence="8">
    <location>
        <position position="247"/>
    </location>
    <ligand>
        <name>NADP(+)</name>
        <dbReference type="ChEBI" id="CHEBI:58349"/>
    </ligand>
</feature>
<comment type="function">
    <text evidence="8">Involved in the biosynthesis of the chorismate, which leads to the biosynthesis of aromatic amino acids. Catalyzes the reversible NADPH linked reduction of 3-dehydroshikimate (DHSA) to yield shikimate (SA).</text>
</comment>
<evidence type="ECO:0000256" key="7">
    <source>
        <dbReference type="ARBA" id="ARBA00049442"/>
    </source>
</evidence>
<dbReference type="GO" id="GO:0004764">
    <property type="term" value="F:shikimate 3-dehydrogenase (NADP+) activity"/>
    <property type="evidence" value="ECO:0007669"/>
    <property type="project" value="UniProtKB-UniRule"/>
</dbReference>
<evidence type="ECO:0000313" key="12">
    <source>
        <dbReference type="Proteomes" id="UP000050326"/>
    </source>
</evidence>
<dbReference type="OrthoDB" id="9792692at2"/>
<keyword evidence="5 8" id="KW-0560">Oxidoreductase</keyword>
<dbReference type="PANTHER" id="PTHR21089">
    <property type="entry name" value="SHIKIMATE DEHYDROGENASE"/>
    <property type="match status" value="1"/>
</dbReference>
<reference evidence="11 12" key="1">
    <citation type="submission" date="2015-09" db="EMBL/GenBank/DDBJ databases">
        <title>Genome sequence of Oxobacter pfennigii DSM 3222.</title>
        <authorList>
            <person name="Poehlein A."/>
            <person name="Bengelsdorf F.R."/>
            <person name="Schiel-Bengelsdorf B."/>
            <person name="Duerre P."/>
            <person name="Daniel R."/>
        </authorList>
    </citation>
    <scope>NUCLEOTIDE SEQUENCE [LARGE SCALE GENOMIC DNA]</scope>
    <source>
        <strain evidence="11 12">DSM 3222</strain>
    </source>
</reference>
<dbReference type="STRING" id="36849.OXPF_14190"/>
<comment type="pathway">
    <text evidence="1 8">Metabolic intermediate biosynthesis; chorismate biosynthesis; chorismate from D-erythrose 4-phosphate and phosphoenolpyruvate: step 4/7.</text>
</comment>
<dbReference type="CDD" id="cd01065">
    <property type="entry name" value="NAD_bind_Shikimate_DH"/>
    <property type="match status" value="1"/>
</dbReference>
<dbReference type="Gene3D" id="3.40.50.10860">
    <property type="entry name" value="Leucine Dehydrogenase, chain A, domain 1"/>
    <property type="match status" value="1"/>
</dbReference>
<dbReference type="EC" id="1.1.1.25" evidence="2 8"/>
<dbReference type="PANTHER" id="PTHR21089:SF1">
    <property type="entry name" value="BIFUNCTIONAL 3-DEHYDROQUINATE DEHYDRATASE_SHIKIMATE DEHYDROGENASE, CHLOROPLASTIC"/>
    <property type="match status" value="1"/>
</dbReference>
<comment type="caution">
    <text evidence="11">The sequence shown here is derived from an EMBL/GenBank/DDBJ whole genome shotgun (WGS) entry which is preliminary data.</text>
</comment>
<feature type="binding site" evidence="8">
    <location>
        <position position="90"/>
    </location>
    <ligand>
        <name>shikimate</name>
        <dbReference type="ChEBI" id="CHEBI:36208"/>
    </ligand>
</feature>
<name>A0A0P8X2A0_9CLOT</name>
<dbReference type="InterPro" id="IPR036291">
    <property type="entry name" value="NAD(P)-bd_dom_sf"/>
</dbReference>
<feature type="binding site" evidence="8">
    <location>
        <begin position="18"/>
        <end position="20"/>
    </location>
    <ligand>
        <name>shikimate</name>
        <dbReference type="ChEBI" id="CHEBI:36208"/>
    </ligand>
</feature>
<dbReference type="GO" id="GO:0005829">
    <property type="term" value="C:cytosol"/>
    <property type="evidence" value="ECO:0007669"/>
    <property type="project" value="TreeGrafter"/>
</dbReference>
<dbReference type="PATRIC" id="fig|36849.3.peg.1506"/>
<dbReference type="GO" id="GO:0019632">
    <property type="term" value="P:shikimate metabolic process"/>
    <property type="evidence" value="ECO:0007669"/>
    <property type="project" value="InterPro"/>
</dbReference>
<dbReference type="SUPFAM" id="SSF51735">
    <property type="entry name" value="NAD(P)-binding Rossmann-fold domains"/>
    <property type="match status" value="1"/>
</dbReference>
<dbReference type="NCBIfam" id="TIGR00507">
    <property type="entry name" value="aroE"/>
    <property type="match status" value="1"/>
</dbReference>
<dbReference type="GO" id="GO:0008652">
    <property type="term" value="P:amino acid biosynthetic process"/>
    <property type="evidence" value="ECO:0007669"/>
    <property type="project" value="UniProtKB-KW"/>
</dbReference>
<gene>
    <name evidence="8 11" type="primary">aroE</name>
    <name evidence="11" type="ORF">OXPF_14190</name>
</gene>
<feature type="binding site" evidence="8">
    <location>
        <position position="81"/>
    </location>
    <ligand>
        <name>NADP(+)</name>
        <dbReference type="ChEBI" id="CHEBI:58349"/>
    </ligand>
</feature>
<dbReference type="RefSeq" id="WP_054874491.1">
    <property type="nucleotide sequence ID" value="NZ_LKET01000028.1"/>
</dbReference>
<feature type="binding site" evidence="8">
    <location>
        <position position="254"/>
    </location>
    <ligand>
        <name>shikimate</name>
        <dbReference type="ChEBI" id="CHEBI:36208"/>
    </ligand>
</feature>
<dbReference type="GO" id="GO:0050661">
    <property type="term" value="F:NADP binding"/>
    <property type="evidence" value="ECO:0007669"/>
    <property type="project" value="InterPro"/>
</dbReference>
<dbReference type="UniPathway" id="UPA00053">
    <property type="reaction ID" value="UER00087"/>
</dbReference>
<protein>
    <recommendedName>
        <fullName evidence="2 8">Shikimate dehydrogenase (NADP(+))</fullName>
        <shortName evidence="8">SDH</shortName>
        <ecNumber evidence="2 8">1.1.1.25</ecNumber>
    </recommendedName>
</protein>
<feature type="binding site" evidence="8">
    <location>
        <begin position="129"/>
        <end position="133"/>
    </location>
    <ligand>
        <name>NADP(+)</name>
        <dbReference type="ChEBI" id="CHEBI:58349"/>
    </ligand>
</feature>
<evidence type="ECO:0000259" key="9">
    <source>
        <dbReference type="Pfam" id="PF01488"/>
    </source>
</evidence>
<dbReference type="EMBL" id="LKET01000028">
    <property type="protein sequence ID" value="KPU44941.1"/>
    <property type="molecule type" value="Genomic_DNA"/>
</dbReference>
<evidence type="ECO:0000256" key="8">
    <source>
        <dbReference type="HAMAP-Rule" id="MF_00222"/>
    </source>
</evidence>
<accession>A0A0P8X2A0</accession>
<evidence type="ECO:0000313" key="11">
    <source>
        <dbReference type="EMBL" id="KPU44941.1"/>
    </source>
</evidence>